<dbReference type="Gene3D" id="3.40.50.720">
    <property type="entry name" value="NAD(P)-binding Rossmann-like Domain"/>
    <property type="match status" value="1"/>
</dbReference>
<proteinExistence type="inferred from homology"/>
<dbReference type="InterPro" id="IPR020904">
    <property type="entry name" value="Sc_DH/Rdtase_CS"/>
</dbReference>
<dbReference type="InterPro" id="IPR051737">
    <property type="entry name" value="L-xylulose/Carbonyl_redctase"/>
</dbReference>
<evidence type="ECO:0000256" key="3">
    <source>
        <dbReference type="ARBA" id="ARBA00022857"/>
    </source>
</evidence>
<dbReference type="GO" id="GO:0005997">
    <property type="term" value="P:xylulose metabolic process"/>
    <property type="evidence" value="ECO:0007669"/>
    <property type="project" value="TreeGrafter"/>
</dbReference>
<dbReference type="InterPro" id="IPR036291">
    <property type="entry name" value="NAD(P)-bd_dom_sf"/>
</dbReference>
<evidence type="ECO:0000256" key="2">
    <source>
        <dbReference type="ARBA" id="ARBA00011881"/>
    </source>
</evidence>
<evidence type="ECO:0000313" key="6">
    <source>
        <dbReference type="Proteomes" id="UP000078492"/>
    </source>
</evidence>
<organism evidence="5 6">
    <name type="scientific">Trachymyrmex cornetzi</name>
    <dbReference type="NCBI Taxonomy" id="471704"/>
    <lineage>
        <taxon>Eukaryota</taxon>
        <taxon>Metazoa</taxon>
        <taxon>Ecdysozoa</taxon>
        <taxon>Arthropoda</taxon>
        <taxon>Hexapoda</taxon>
        <taxon>Insecta</taxon>
        <taxon>Pterygota</taxon>
        <taxon>Neoptera</taxon>
        <taxon>Endopterygota</taxon>
        <taxon>Hymenoptera</taxon>
        <taxon>Apocrita</taxon>
        <taxon>Aculeata</taxon>
        <taxon>Formicoidea</taxon>
        <taxon>Formicidae</taxon>
        <taxon>Myrmicinae</taxon>
        <taxon>Trachymyrmex</taxon>
    </lineage>
</organism>
<dbReference type="PANTHER" id="PTHR44252:SF3">
    <property type="entry name" value="D-ERYTHRULOSE REDUCTASE-RELATED"/>
    <property type="match status" value="1"/>
</dbReference>
<comment type="similarity">
    <text evidence="1">Belongs to the short-chain dehydrogenases/reductases (SDR) family.</text>
</comment>
<dbReference type="GO" id="GO:0006006">
    <property type="term" value="P:glucose metabolic process"/>
    <property type="evidence" value="ECO:0007669"/>
    <property type="project" value="TreeGrafter"/>
</dbReference>
<dbReference type="PANTHER" id="PTHR44252">
    <property type="entry name" value="D-ERYTHRULOSE REDUCTASE"/>
    <property type="match status" value="1"/>
</dbReference>
<accession>A0A151JNK0</accession>
<comment type="subunit">
    <text evidence="2">Homotetramer.</text>
</comment>
<protein>
    <submittedName>
        <fullName evidence="5">L-xylulose reductase</fullName>
    </submittedName>
</protein>
<dbReference type="InterPro" id="IPR002347">
    <property type="entry name" value="SDR_fam"/>
</dbReference>
<dbReference type="EMBL" id="KQ978878">
    <property type="protein sequence ID" value="KYN27872.1"/>
    <property type="molecule type" value="Genomic_DNA"/>
</dbReference>
<sequence length="123" mass="13310">MIERKRGGSIVNVSSQAAQAALKDHTVYCMSKAALDMLTKMMALEMGPYNIRINSVGPTVVMTEMGKLGWSDPQRAQSMIDKIPLGRFADVDEVVDPVVYLLSDRSSMINGACLPIDGGFLAT</sequence>
<dbReference type="PRINTS" id="PR00081">
    <property type="entry name" value="GDHRDH"/>
</dbReference>
<keyword evidence="6" id="KW-1185">Reference proteome</keyword>
<evidence type="ECO:0000313" key="5">
    <source>
        <dbReference type="EMBL" id="KYN27872.1"/>
    </source>
</evidence>
<dbReference type="GO" id="GO:0004090">
    <property type="term" value="F:carbonyl reductase (NADPH) activity"/>
    <property type="evidence" value="ECO:0007669"/>
    <property type="project" value="TreeGrafter"/>
</dbReference>
<keyword evidence="4" id="KW-0560">Oxidoreductase</keyword>
<name>A0A151JNK0_9HYME</name>
<gene>
    <name evidence="5" type="ORF">ALC57_02736</name>
</gene>
<dbReference type="Proteomes" id="UP000078492">
    <property type="component" value="Unassembled WGS sequence"/>
</dbReference>
<dbReference type="SUPFAM" id="SSF51735">
    <property type="entry name" value="NAD(P)-binding Rossmann-fold domains"/>
    <property type="match status" value="1"/>
</dbReference>
<evidence type="ECO:0000256" key="4">
    <source>
        <dbReference type="ARBA" id="ARBA00023002"/>
    </source>
</evidence>
<dbReference type="GO" id="GO:0050038">
    <property type="term" value="F:L-xylulose reductase (NADPH) activity"/>
    <property type="evidence" value="ECO:0007669"/>
    <property type="project" value="TreeGrafter"/>
</dbReference>
<dbReference type="PROSITE" id="PS00061">
    <property type="entry name" value="ADH_SHORT"/>
    <property type="match status" value="1"/>
</dbReference>
<dbReference type="STRING" id="471704.A0A151JNK0"/>
<dbReference type="Pfam" id="PF13561">
    <property type="entry name" value="adh_short_C2"/>
    <property type="match status" value="1"/>
</dbReference>
<reference evidence="5 6" key="1">
    <citation type="submission" date="2015-09" db="EMBL/GenBank/DDBJ databases">
        <title>Trachymyrmex cornetzi WGS genome.</title>
        <authorList>
            <person name="Nygaard S."/>
            <person name="Hu H."/>
            <person name="Boomsma J."/>
            <person name="Zhang G."/>
        </authorList>
    </citation>
    <scope>NUCLEOTIDE SEQUENCE [LARGE SCALE GENOMIC DNA]</scope>
    <source>
        <strain evidence="5">Tcor2-1</strain>
        <tissue evidence="5">Whole body</tissue>
    </source>
</reference>
<evidence type="ECO:0000256" key="1">
    <source>
        <dbReference type="ARBA" id="ARBA00006484"/>
    </source>
</evidence>
<dbReference type="AlphaFoldDB" id="A0A151JNK0"/>
<keyword evidence="3" id="KW-0521">NADP</keyword>